<evidence type="ECO:0000313" key="2">
    <source>
        <dbReference type="Proteomes" id="UP000549882"/>
    </source>
</evidence>
<dbReference type="Proteomes" id="UP000549882">
    <property type="component" value="Unassembled WGS sequence"/>
</dbReference>
<dbReference type="EMBL" id="JACHBI010000007">
    <property type="protein sequence ID" value="MBB5575356.1"/>
    <property type="molecule type" value="Genomic_DNA"/>
</dbReference>
<name>A0A7W8XTQ1_9HYPH</name>
<protein>
    <recommendedName>
        <fullName evidence="3">ApeA N-terminal domain-containing protein</fullName>
    </recommendedName>
</protein>
<keyword evidence="2" id="KW-1185">Reference proteome</keyword>
<accession>A0A7W8XTQ1</accession>
<comment type="caution">
    <text evidence="1">The sequence shown here is derived from an EMBL/GenBank/DDBJ whole genome shotgun (WGS) entry which is preliminary data.</text>
</comment>
<sequence>MTKTVGRDEVNANYLVVGSRGWLESDTISVIEFCLPDARASLAYDDHREFEIDGNDASAVYVQKMHESRLEIARITLIDFEVSFSKRRVLGVATQDQIGDDPTWIAIHFAEPVPLDRALQIPFHIRVFFELSVGHPLALKGIALKAHREGTAVSQEAFPDDFELYKAAATGLQERDERHHEPIFKIWNKEERSTTLFAIRKWLGRRESWSIAYWLASQFTSGGNQVDRNNMLRAMAWFEAIPDYVFDEIIPESRIKQFSRECRKLESFKALGLKEARLSQVLNDLARIPLIDRIELAIKDINRLVDDEFLSQSFFDDCKRAKKIRDKAAHGGDDALETDLRSVVISTAAIETLALLATIRALGVDIHKLRAITNTYNPHPYARYFWAARLPE</sequence>
<evidence type="ECO:0008006" key="3">
    <source>
        <dbReference type="Google" id="ProtNLM"/>
    </source>
</evidence>
<dbReference type="AlphaFoldDB" id="A0A7W8XTQ1"/>
<gene>
    <name evidence="1" type="ORF">GGD50_003985</name>
</gene>
<organism evidence="1 2">
    <name type="scientific">Rhizobium paranaense</name>
    <dbReference type="NCBI Taxonomy" id="1650438"/>
    <lineage>
        <taxon>Bacteria</taxon>
        <taxon>Pseudomonadati</taxon>
        <taxon>Pseudomonadota</taxon>
        <taxon>Alphaproteobacteria</taxon>
        <taxon>Hyphomicrobiales</taxon>
        <taxon>Rhizobiaceae</taxon>
        <taxon>Rhizobium/Agrobacterium group</taxon>
        <taxon>Rhizobium</taxon>
    </lineage>
</organism>
<evidence type="ECO:0000313" key="1">
    <source>
        <dbReference type="EMBL" id="MBB5575356.1"/>
    </source>
</evidence>
<reference evidence="1 2" key="1">
    <citation type="submission" date="2020-08" db="EMBL/GenBank/DDBJ databases">
        <title>Genomic Encyclopedia of Type Strains, Phase IV (KMG-V): Genome sequencing to study the core and pangenomes of soil and plant-associated prokaryotes.</title>
        <authorList>
            <person name="Whitman W."/>
        </authorList>
    </citation>
    <scope>NUCLEOTIDE SEQUENCE [LARGE SCALE GENOMIC DNA]</scope>
    <source>
        <strain evidence="1 2">SEMIA 4064</strain>
    </source>
</reference>
<proteinExistence type="predicted"/>